<dbReference type="AlphaFoldDB" id="A0A2S0PAE6"/>
<dbReference type="OrthoDB" id="5297543at2"/>
<evidence type="ECO:0000313" key="4">
    <source>
        <dbReference type="EMBL" id="AVY94302.1"/>
    </source>
</evidence>
<dbReference type="InterPro" id="IPR013430">
    <property type="entry name" value="Toxin_antidote_HigA"/>
</dbReference>
<dbReference type="CDD" id="cd00093">
    <property type="entry name" value="HTH_XRE"/>
    <property type="match status" value="1"/>
</dbReference>
<dbReference type="InterPro" id="IPR010982">
    <property type="entry name" value="Lambda_DNA-bd_dom_sf"/>
</dbReference>
<dbReference type="InterPro" id="IPR001387">
    <property type="entry name" value="Cro/C1-type_HTH"/>
</dbReference>
<protein>
    <submittedName>
        <fullName evidence="4">Addiction module antidote protein, HigA family</fullName>
    </submittedName>
</protein>
<keyword evidence="5" id="KW-1185">Reference proteome</keyword>
<feature type="domain" description="HTH cro/C1-type" evidence="3">
    <location>
        <begin position="1"/>
        <end position="46"/>
    </location>
</feature>
<keyword evidence="1" id="KW-0238">DNA-binding</keyword>
<dbReference type="NCBIfam" id="TIGR02607">
    <property type="entry name" value="antidote_HigA"/>
    <property type="match status" value="1"/>
</dbReference>
<accession>A0A2S0PAE6</accession>
<reference evidence="4 5" key="1">
    <citation type="submission" date="2018-04" db="EMBL/GenBank/DDBJ databases">
        <title>Denitrifier Microvirgula.</title>
        <authorList>
            <person name="Anderson E."/>
            <person name="Jang J."/>
            <person name="Ishii S."/>
        </authorList>
    </citation>
    <scope>NUCLEOTIDE SEQUENCE [LARGE SCALE GENOMIC DNA]</scope>
    <source>
        <strain evidence="4 5">BE2.4</strain>
    </source>
</reference>
<dbReference type="EMBL" id="CP028519">
    <property type="protein sequence ID" value="AVY94302.1"/>
    <property type="molecule type" value="Genomic_DNA"/>
</dbReference>
<dbReference type="PANTHER" id="PTHR36924:SF1">
    <property type="entry name" value="ANTITOXIN HIGA-1"/>
    <property type="match status" value="1"/>
</dbReference>
<evidence type="ECO:0000256" key="1">
    <source>
        <dbReference type="ARBA" id="ARBA00023125"/>
    </source>
</evidence>
<evidence type="ECO:0000256" key="2">
    <source>
        <dbReference type="SAM" id="MobiDB-lite"/>
    </source>
</evidence>
<dbReference type="GO" id="GO:0003677">
    <property type="term" value="F:DNA binding"/>
    <property type="evidence" value="ECO:0007669"/>
    <property type="project" value="UniProtKB-KW"/>
</dbReference>
<proteinExistence type="predicted"/>
<dbReference type="PANTHER" id="PTHR36924">
    <property type="entry name" value="ANTITOXIN HIGA-1"/>
    <property type="match status" value="1"/>
</dbReference>
<dbReference type="PROSITE" id="PS50943">
    <property type="entry name" value="HTH_CROC1"/>
    <property type="match status" value="1"/>
</dbReference>
<feature type="compositionally biased region" description="Polar residues" evidence="2">
    <location>
        <begin position="60"/>
        <end position="76"/>
    </location>
</feature>
<dbReference type="SUPFAM" id="SSF47413">
    <property type="entry name" value="lambda repressor-like DNA-binding domains"/>
    <property type="match status" value="1"/>
</dbReference>
<gene>
    <name evidence="4" type="primary">higA</name>
    <name evidence="4" type="ORF">DAI18_09805</name>
</gene>
<evidence type="ECO:0000313" key="5">
    <source>
        <dbReference type="Proteomes" id="UP000244173"/>
    </source>
</evidence>
<sequence>MSQSAFAAHIGISRVMLSRILHGHAALAADMDLRLAEAQGTSSGFWLRLQVQRDLWEAAQRTSLHPSTPLPSTRPSAGSAASCRRPGAPSSTHNPASFVMPHRHGRKKCPRR</sequence>
<dbReference type="Gene3D" id="1.10.260.40">
    <property type="entry name" value="lambda repressor-like DNA-binding domains"/>
    <property type="match status" value="1"/>
</dbReference>
<feature type="region of interest" description="Disordered" evidence="2">
    <location>
        <begin position="60"/>
        <end position="112"/>
    </location>
</feature>
<dbReference type="Proteomes" id="UP000244173">
    <property type="component" value="Chromosome"/>
</dbReference>
<evidence type="ECO:0000259" key="3">
    <source>
        <dbReference type="PROSITE" id="PS50943"/>
    </source>
</evidence>
<name>A0A2S0PAE6_9NEIS</name>
<feature type="compositionally biased region" description="Basic residues" evidence="2">
    <location>
        <begin position="101"/>
        <end position="112"/>
    </location>
</feature>
<dbReference type="KEGG" id="maer:DAI18_09805"/>
<organism evidence="4 5">
    <name type="scientific">Microvirgula aerodenitrificans</name>
    <dbReference type="NCBI Taxonomy" id="57480"/>
    <lineage>
        <taxon>Bacteria</taxon>
        <taxon>Pseudomonadati</taxon>
        <taxon>Pseudomonadota</taxon>
        <taxon>Betaproteobacteria</taxon>
        <taxon>Neisseriales</taxon>
        <taxon>Aquaspirillaceae</taxon>
        <taxon>Microvirgula</taxon>
    </lineage>
</organism>